<dbReference type="InterPro" id="IPR013780">
    <property type="entry name" value="Glyco_hydro_b"/>
</dbReference>
<protein>
    <submittedName>
        <fullName evidence="3">Alpha-glucosidase</fullName>
    </submittedName>
</protein>
<dbReference type="InterPro" id="IPR006047">
    <property type="entry name" value="GH13_cat_dom"/>
</dbReference>
<evidence type="ECO:0000256" key="1">
    <source>
        <dbReference type="ARBA" id="ARBA00008061"/>
    </source>
</evidence>
<gene>
    <name evidence="3" type="ORF">GTW23_02175</name>
</gene>
<dbReference type="Gene3D" id="2.60.40.1180">
    <property type="entry name" value="Golgi alpha-mannosidase II"/>
    <property type="match status" value="1"/>
</dbReference>
<dbReference type="SMART" id="SM00642">
    <property type="entry name" value="Aamy"/>
    <property type="match status" value="1"/>
</dbReference>
<dbReference type="PANTHER" id="PTHR10357:SF179">
    <property type="entry name" value="NEUTRAL AND BASIC AMINO ACID TRANSPORT PROTEIN RBAT"/>
    <property type="match status" value="1"/>
</dbReference>
<name>A0ABT1CL81_9HYPH</name>
<organism evidence="3 4">
    <name type="scientific">Hoeflea alexandrii</name>
    <dbReference type="NCBI Taxonomy" id="288436"/>
    <lineage>
        <taxon>Bacteria</taxon>
        <taxon>Pseudomonadati</taxon>
        <taxon>Pseudomonadota</taxon>
        <taxon>Alphaproteobacteria</taxon>
        <taxon>Hyphomicrobiales</taxon>
        <taxon>Rhizobiaceae</taxon>
        <taxon>Hoeflea</taxon>
    </lineage>
</organism>
<dbReference type="Gene3D" id="3.90.400.10">
    <property type="entry name" value="Oligo-1,6-glucosidase, Domain 2"/>
    <property type="match status" value="1"/>
</dbReference>
<dbReference type="Proteomes" id="UP001320715">
    <property type="component" value="Unassembled WGS sequence"/>
</dbReference>
<evidence type="ECO:0000313" key="4">
    <source>
        <dbReference type="Proteomes" id="UP001320715"/>
    </source>
</evidence>
<sequence length="564" mass="64275">MITRRGLRPGREQTVSETILADWWRGCVIYQVYPRSYQDTSGDGIGDLRGVIRRLDHIASLGVDAIWLSPFFKSPMADFGYDVSDFCDVDPMFGTLSDFDELVELAHARGLKIIIDQVISHSSDQHSWFRESRSSRDNAKADWYIWADPKPDGTAPNNWLSIFGGPAWEWDTVRRQYYMHNFLASQPDLNFHNPDLQNAILDTVRFWLDRGVDGFRLDTVNFYVHDKHLRDNPPLSKNAEDGNFMGVDAPDTNPYGFQDHLYDKSQPENIVFLQRLRALLDEYEGRTTVGEVGDGRRSLKTVAAYTNGGDKLHMCYTFDMLGGEFSAEHFRRSIANFQSVVQDGWVCWAFSNHDVERHVSRWMRDGDDPEHLARFAISMLSSFRGSICLYQGEELGLEEAQIAFEDLTDPYGIRFWPAYKGRDGCRTPMVWEKDAAHAGFSDAPRTWLPVPESHLRQAVDQQDHLSGSLLNHYRQTLAFRKSHACLVDGPMAFLETNGDVLAFIRGEGHERLLFVFNLGREPVEWTPSSDLQIAEILRMPGFAPGHEGGTVMLEGLDVFCARLV</sequence>
<reference evidence="3 4" key="1">
    <citation type="submission" date="2020-01" db="EMBL/GenBank/DDBJ databases">
        <title>Genomes of bacteria type strains.</title>
        <authorList>
            <person name="Chen J."/>
            <person name="Zhu S."/>
            <person name="Yang J."/>
        </authorList>
    </citation>
    <scope>NUCLEOTIDE SEQUENCE [LARGE SCALE GENOMIC DNA]</scope>
    <source>
        <strain evidence="3 4">DSM 16655</strain>
    </source>
</reference>
<evidence type="ECO:0000313" key="3">
    <source>
        <dbReference type="EMBL" id="MCO6406967.1"/>
    </source>
</evidence>
<dbReference type="InterPro" id="IPR045857">
    <property type="entry name" value="O16G_dom_2"/>
</dbReference>
<comment type="similarity">
    <text evidence="1">Belongs to the glycosyl hydrolase 13 family.</text>
</comment>
<evidence type="ECO:0000259" key="2">
    <source>
        <dbReference type="SMART" id="SM00642"/>
    </source>
</evidence>
<dbReference type="SUPFAM" id="SSF51445">
    <property type="entry name" value="(Trans)glycosidases"/>
    <property type="match status" value="1"/>
</dbReference>
<feature type="domain" description="Glycosyl hydrolase family 13 catalytic" evidence="2">
    <location>
        <begin position="31"/>
        <end position="426"/>
    </location>
</feature>
<proteinExistence type="inferred from homology"/>
<dbReference type="SUPFAM" id="SSF51011">
    <property type="entry name" value="Glycosyl hydrolase domain"/>
    <property type="match status" value="1"/>
</dbReference>
<dbReference type="PANTHER" id="PTHR10357">
    <property type="entry name" value="ALPHA-AMYLASE FAMILY MEMBER"/>
    <property type="match status" value="1"/>
</dbReference>
<keyword evidence="4" id="KW-1185">Reference proteome</keyword>
<dbReference type="CDD" id="cd11330">
    <property type="entry name" value="AmyAc_OligoGlu"/>
    <property type="match status" value="1"/>
</dbReference>
<dbReference type="InterPro" id="IPR017853">
    <property type="entry name" value="GH"/>
</dbReference>
<dbReference type="EMBL" id="JAAAML010000001">
    <property type="protein sequence ID" value="MCO6406967.1"/>
    <property type="molecule type" value="Genomic_DNA"/>
</dbReference>
<comment type="caution">
    <text evidence="3">The sequence shown here is derived from an EMBL/GenBank/DDBJ whole genome shotgun (WGS) entry which is preliminary data.</text>
</comment>
<dbReference type="Pfam" id="PF00128">
    <property type="entry name" value="Alpha-amylase"/>
    <property type="match status" value="1"/>
</dbReference>
<dbReference type="Gene3D" id="3.20.20.80">
    <property type="entry name" value="Glycosidases"/>
    <property type="match status" value="2"/>
</dbReference>
<accession>A0ABT1CL81</accession>